<feature type="non-terminal residue" evidence="2">
    <location>
        <position position="80"/>
    </location>
</feature>
<evidence type="ECO:0000256" key="1">
    <source>
        <dbReference type="SAM" id="MobiDB-lite"/>
    </source>
</evidence>
<organism evidence="2">
    <name type="scientific">marine metagenome</name>
    <dbReference type="NCBI Taxonomy" id="408172"/>
    <lineage>
        <taxon>unclassified sequences</taxon>
        <taxon>metagenomes</taxon>
        <taxon>ecological metagenomes</taxon>
    </lineage>
</organism>
<dbReference type="EMBL" id="UINC01171000">
    <property type="protein sequence ID" value="SVD75328.1"/>
    <property type="molecule type" value="Genomic_DNA"/>
</dbReference>
<gene>
    <name evidence="2" type="ORF">METZ01_LOCUS428182</name>
</gene>
<evidence type="ECO:0000313" key="2">
    <source>
        <dbReference type="EMBL" id="SVD75328.1"/>
    </source>
</evidence>
<dbReference type="AlphaFoldDB" id="A0A382XYI9"/>
<name>A0A382XYI9_9ZZZZ</name>
<accession>A0A382XYI9</accession>
<sequence length="80" mass="8687">MCGAMLFAGSGFPDLVPDGETYDSDYLTCLSELKFWESPERCDENADEQDETDPPKNVAYATEDSGDDDNVFYGSLAGAS</sequence>
<reference evidence="2" key="1">
    <citation type="submission" date="2018-05" db="EMBL/GenBank/DDBJ databases">
        <authorList>
            <person name="Lanie J.A."/>
            <person name="Ng W.-L."/>
            <person name="Kazmierczak K.M."/>
            <person name="Andrzejewski T.M."/>
            <person name="Davidsen T.M."/>
            <person name="Wayne K.J."/>
            <person name="Tettelin H."/>
            <person name="Glass J.I."/>
            <person name="Rusch D."/>
            <person name="Podicherti R."/>
            <person name="Tsui H.-C.T."/>
            <person name="Winkler M.E."/>
        </authorList>
    </citation>
    <scope>NUCLEOTIDE SEQUENCE</scope>
</reference>
<protein>
    <submittedName>
        <fullName evidence="2">Uncharacterized protein</fullName>
    </submittedName>
</protein>
<feature type="region of interest" description="Disordered" evidence="1">
    <location>
        <begin position="40"/>
        <end position="70"/>
    </location>
</feature>
<proteinExistence type="predicted"/>